<sequence length="470" mass="53680">MKLSNLLLIASAFVATQSIAKPTVYLPLGIDAHLESQLDRMFVLTRGTPMHKPYALSEVDIALKQVKSKDSQLYRYLVSELKRYRGDDKISRYGLRTTVSTGDEMPIANQRGLTSDEYAQGFFEGIWRPNDFMLAQVGVDYRVKEQDLVAYNSTLSMAAANLQLDLGYKDHWYSPFKNSAQIMSNNAQMPMSVSLSTVVPMNNWWNLDFDLFYTRLDEVKEGIQYQGEWHDGSPELVGMHGSIEPLQGWKLGFNRVMQFGGGPRKTDLSDIFKAFFDPSGNDNADGDLSTDDEFGDQMISFTSSVYFDWGMPMEIYAEYGAEDTLHKSNFKFGNQTISFGTYLPKLTRNSSLRYEYNKWNTQWYVHHLYRNGNTNEGFSFGHFGADNRNFGDGVPADVHTLNFDYFESVLSSWQFKASTQSNDSEEYQRAYSLSLTNSRKVGDYRVETSLTGGKNVYDEDYGYLSVTMFW</sequence>
<dbReference type="InterPro" id="IPR026950">
    <property type="entry name" value="Caps_assemb_Wzi"/>
</dbReference>
<dbReference type="Proteomes" id="UP000030341">
    <property type="component" value="Chromosome 1"/>
</dbReference>
<gene>
    <name evidence="2" type="ORF">OM33_06530</name>
</gene>
<evidence type="ECO:0000256" key="1">
    <source>
        <dbReference type="SAM" id="SignalP"/>
    </source>
</evidence>
<dbReference type="OrthoDB" id="6376030at2"/>
<evidence type="ECO:0000313" key="3">
    <source>
        <dbReference type="Proteomes" id="UP000030341"/>
    </source>
</evidence>
<accession>A0A0A7EJS3</accession>
<dbReference type="AlphaFoldDB" id="A0A0A7EJS3"/>
<dbReference type="KEGG" id="pseo:OM33_06530"/>
<dbReference type="STRING" id="1348114.OM33_06530"/>
<proteinExistence type="predicted"/>
<keyword evidence="1" id="KW-0732">Signal</keyword>
<dbReference type="eggNOG" id="COG1629">
    <property type="taxonomic scope" value="Bacteria"/>
</dbReference>
<evidence type="ECO:0008006" key="4">
    <source>
        <dbReference type="Google" id="ProtNLM"/>
    </source>
</evidence>
<name>A0A0A7EJS3_9GAMM</name>
<dbReference type="HOGENOM" id="CLU_581212_0_0_6"/>
<feature type="signal peptide" evidence="1">
    <location>
        <begin position="1"/>
        <end position="20"/>
    </location>
</feature>
<keyword evidence="3" id="KW-1185">Reference proteome</keyword>
<dbReference type="RefSeq" id="WP_038643103.1">
    <property type="nucleotide sequence ID" value="NZ_CP009888.1"/>
</dbReference>
<evidence type="ECO:0000313" key="2">
    <source>
        <dbReference type="EMBL" id="AIY66311.1"/>
    </source>
</evidence>
<dbReference type="Pfam" id="PF14052">
    <property type="entry name" value="Caps_assemb_Wzi"/>
    <property type="match status" value="1"/>
</dbReference>
<dbReference type="Gene3D" id="2.40.160.130">
    <property type="entry name" value="Capsule assembly protein Wzi"/>
    <property type="match status" value="1"/>
</dbReference>
<organism evidence="2 3">
    <name type="scientific">Pseudoalteromonas piratica</name>
    <dbReference type="NCBI Taxonomy" id="1348114"/>
    <lineage>
        <taxon>Bacteria</taxon>
        <taxon>Pseudomonadati</taxon>
        <taxon>Pseudomonadota</taxon>
        <taxon>Gammaproteobacteria</taxon>
        <taxon>Alteromonadales</taxon>
        <taxon>Pseudoalteromonadaceae</taxon>
        <taxon>Pseudoalteromonas</taxon>
    </lineage>
</organism>
<reference evidence="2 3" key="1">
    <citation type="submission" date="2014-11" db="EMBL/GenBank/DDBJ databases">
        <title>Complete Genome Sequence of Pseudoalteromonas sp. Strain OCN003 Isolated from Kaneohe Bay, Oahu, Hawaii.</title>
        <authorList>
            <person name="Beurmann S."/>
            <person name="Videau P."/>
            <person name="Ushijima B."/>
            <person name="Smith A.M."/>
            <person name="Aeby G.S."/>
            <person name="Callahan S.M."/>
            <person name="Belcaid M."/>
        </authorList>
    </citation>
    <scope>NUCLEOTIDE SEQUENCE [LARGE SCALE GENOMIC DNA]</scope>
    <source>
        <strain evidence="2 3">OCN003</strain>
    </source>
</reference>
<protein>
    <recommendedName>
        <fullName evidence="4">Capsule assembly Wzi family protein</fullName>
    </recommendedName>
</protein>
<feature type="chain" id="PRO_5002039190" description="Capsule assembly Wzi family protein" evidence="1">
    <location>
        <begin position="21"/>
        <end position="470"/>
    </location>
</feature>
<dbReference type="InterPro" id="IPR038636">
    <property type="entry name" value="Wzi_sf"/>
</dbReference>
<dbReference type="EMBL" id="CP009888">
    <property type="protein sequence ID" value="AIY66311.1"/>
    <property type="molecule type" value="Genomic_DNA"/>
</dbReference>